<keyword evidence="6" id="KW-1185">Reference proteome</keyword>
<accession>A0A7J0H0X4</accession>
<evidence type="ECO:0000313" key="6">
    <source>
        <dbReference type="Proteomes" id="UP000585474"/>
    </source>
</evidence>
<dbReference type="InterPro" id="IPR012677">
    <property type="entry name" value="Nucleotide-bd_a/b_plait_sf"/>
</dbReference>
<dbReference type="Pfam" id="PF00076">
    <property type="entry name" value="RRM_1"/>
    <property type="match status" value="2"/>
</dbReference>
<reference evidence="5 6" key="1">
    <citation type="submission" date="2019-07" db="EMBL/GenBank/DDBJ databases">
        <title>De Novo Assembly of kiwifruit Actinidia rufa.</title>
        <authorList>
            <person name="Sugita-Konishi S."/>
            <person name="Sato K."/>
            <person name="Mori E."/>
            <person name="Abe Y."/>
            <person name="Kisaki G."/>
            <person name="Hamano K."/>
            <person name="Suezawa K."/>
            <person name="Otani M."/>
            <person name="Fukuda T."/>
            <person name="Manabe T."/>
            <person name="Gomi K."/>
            <person name="Tabuchi M."/>
            <person name="Akimitsu K."/>
            <person name="Kataoka I."/>
        </authorList>
    </citation>
    <scope>NUCLEOTIDE SEQUENCE [LARGE SCALE GENOMIC DNA]</scope>
    <source>
        <strain evidence="6">cv. Fuchu</strain>
    </source>
</reference>
<dbReference type="Proteomes" id="UP000585474">
    <property type="component" value="Unassembled WGS sequence"/>
</dbReference>
<proteinExistence type="predicted"/>
<comment type="caution">
    <text evidence="5">The sequence shown here is derived from an EMBL/GenBank/DDBJ whole genome shotgun (WGS) entry which is preliminary data.</text>
</comment>
<dbReference type="PANTHER" id="PTHR48024:SF55">
    <property type="entry name" value="RRM DOMAIN-CONTAINING PROTEIN"/>
    <property type="match status" value="1"/>
</dbReference>
<feature type="compositionally biased region" description="Basic and acidic residues" evidence="3">
    <location>
        <begin position="379"/>
        <end position="392"/>
    </location>
</feature>
<protein>
    <submittedName>
        <fullName evidence="5">RNA-binding (RRM/RBD/RNP motifs) family protein</fullName>
    </submittedName>
</protein>
<organism evidence="5 6">
    <name type="scientific">Actinidia rufa</name>
    <dbReference type="NCBI Taxonomy" id="165716"/>
    <lineage>
        <taxon>Eukaryota</taxon>
        <taxon>Viridiplantae</taxon>
        <taxon>Streptophyta</taxon>
        <taxon>Embryophyta</taxon>
        <taxon>Tracheophyta</taxon>
        <taxon>Spermatophyta</taxon>
        <taxon>Magnoliopsida</taxon>
        <taxon>eudicotyledons</taxon>
        <taxon>Gunneridae</taxon>
        <taxon>Pentapetalae</taxon>
        <taxon>asterids</taxon>
        <taxon>Ericales</taxon>
        <taxon>Actinidiaceae</taxon>
        <taxon>Actinidia</taxon>
    </lineage>
</organism>
<dbReference type="InterPro" id="IPR035979">
    <property type="entry name" value="RBD_domain_sf"/>
</dbReference>
<feature type="region of interest" description="Disordered" evidence="3">
    <location>
        <begin position="79"/>
        <end position="98"/>
    </location>
</feature>
<dbReference type="Gene3D" id="3.30.70.330">
    <property type="match status" value="2"/>
</dbReference>
<name>A0A7J0H0X4_9ERIC</name>
<gene>
    <name evidence="5" type="ORF">Acr_25g0010570</name>
</gene>
<feature type="domain" description="RRM" evidence="4">
    <location>
        <begin position="287"/>
        <end position="368"/>
    </location>
</feature>
<dbReference type="AlphaFoldDB" id="A0A7J0H0X4"/>
<dbReference type="GO" id="GO:0003723">
    <property type="term" value="F:RNA binding"/>
    <property type="evidence" value="ECO:0007669"/>
    <property type="project" value="UniProtKB-UniRule"/>
</dbReference>
<dbReference type="InterPro" id="IPR000504">
    <property type="entry name" value="RRM_dom"/>
</dbReference>
<feature type="domain" description="RRM" evidence="4">
    <location>
        <begin position="176"/>
        <end position="270"/>
    </location>
</feature>
<keyword evidence="1 2" id="KW-0694">RNA-binding</keyword>
<feature type="compositionally biased region" description="Basic and acidic residues" evidence="3">
    <location>
        <begin position="85"/>
        <end position="98"/>
    </location>
</feature>
<feature type="region of interest" description="Disordered" evidence="3">
    <location>
        <begin position="368"/>
        <end position="417"/>
    </location>
</feature>
<evidence type="ECO:0000259" key="4">
    <source>
        <dbReference type="PROSITE" id="PS50102"/>
    </source>
</evidence>
<dbReference type="OrthoDB" id="442677at2759"/>
<evidence type="ECO:0000256" key="2">
    <source>
        <dbReference type="PROSITE-ProRule" id="PRU00176"/>
    </source>
</evidence>
<dbReference type="SMART" id="SM00360">
    <property type="entry name" value="RRM"/>
    <property type="match status" value="2"/>
</dbReference>
<dbReference type="EMBL" id="BJWL01000025">
    <property type="protein sequence ID" value="GFZ16648.1"/>
    <property type="molecule type" value="Genomic_DNA"/>
</dbReference>
<sequence length="451" mass="50369">MSLIHLAVKHTKIYDLMFQGVAEDLENDSDGGYENPSLVDVKKRNRRGKKPSSDLGVIDEDLETHLEIKKLKIDEGKNPNFGVGTDERGEGKGPDLGFDLKESLKRGKGKDPYLSFKSMELPKQDVGMELNGEVSLDALEGKDWGTRVGGKRKKVDDPVEMMVSEEGSDDETKLLRTVFVGNLPLTVKKKVLVKEFSQFGEIESVKIRSIPLLDTKKPRKRAVIQKKINDAVDRVHANIVFKTEQAARASLSHNMAVVGENHIHVDRACPPLKKLKGENAVFDDNKRTVFVGNVPSDVKDEEIYQLFSGIKDLESSIEAIRVIRDSGTSVGKGIAYVLFKTRGAANLAVKNHSFNLWDRELSLHLARSNLTPSKRKNTSRGERDDPPFKKLAVDLTTPSSSNKVNTKSESKRKRPLVAARKATVLKSRWCFETSWGKTKAGKRDPRRFSPV</sequence>
<feature type="compositionally biased region" description="Polar residues" evidence="3">
    <location>
        <begin position="396"/>
        <end position="407"/>
    </location>
</feature>
<evidence type="ECO:0000256" key="1">
    <source>
        <dbReference type="ARBA" id="ARBA00022884"/>
    </source>
</evidence>
<dbReference type="CDD" id="cd12394">
    <property type="entry name" value="RRM1_RBM34"/>
    <property type="match status" value="1"/>
</dbReference>
<evidence type="ECO:0000313" key="5">
    <source>
        <dbReference type="EMBL" id="GFZ16648.1"/>
    </source>
</evidence>
<dbReference type="PROSITE" id="PS50102">
    <property type="entry name" value="RRM"/>
    <property type="match status" value="2"/>
</dbReference>
<dbReference type="InterPro" id="IPR050886">
    <property type="entry name" value="RNA-binding_reg"/>
</dbReference>
<dbReference type="GO" id="GO:0005634">
    <property type="term" value="C:nucleus"/>
    <property type="evidence" value="ECO:0007669"/>
    <property type="project" value="TreeGrafter"/>
</dbReference>
<dbReference type="PANTHER" id="PTHR48024">
    <property type="entry name" value="GEO13361P1-RELATED"/>
    <property type="match status" value="1"/>
</dbReference>
<evidence type="ECO:0000256" key="3">
    <source>
        <dbReference type="SAM" id="MobiDB-lite"/>
    </source>
</evidence>
<dbReference type="SUPFAM" id="SSF54928">
    <property type="entry name" value="RNA-binding domain, RBD"/>
    <property type="match status" value="2"/>
</dbReference>
<feature type="region of interest" description="Disordered" evidence="3">
    <location>
        <begin position="25"/>
        <end position="56"/>
    </location>
</feature>